<protein>
    <submittedName>
        <fullName evidence="2">Uncharacterized protein</fullName>
    </submittedName>
</protein>
<dbReference type="EMBL" id="JAQMLA010000013">
    <property type="protein sequence ID" value="MDB8686270.1"/>
    <property type="molecule type" value="Genomic_DNA"/>
</dbReference>
<dbReference type="AlphaFoldDB" id="A0A415SA61"/>
<dbReference type="RefSeq" id="WP_118444526.1">
    <property type="nucleotide sequence ID" value="NZ_JAQMLA010000013.1"/>
</dbReference>
<dbReference type="Pfam" id="PF20476">
    <property type="entry name" value="DUF6718"/>
    <property type="match status" value="1"/>
</dbReference>
<accession>A0A415SA61</accession>
<reference evidence="2 3" key="1">
    <citation type="submission" date="2018-08" db="EMBL/GenBank/DDBJ databases">
        <title>A genome reference for cultivated species of the human gut microbiota.</title>
        <authorList>
            <person name="Zou Y."/>
            <person name="Xue W."/>
            <person name="Luo G."/>
        </authorList>
    </citation>
    <scope>NUCLEOTIDE SEQUENCE [LARGE SCALE GENOMIC DNA]</scope>
    <source>
        <strain evidence="2 3">AF33-12</strain>
    </source>
</reference>
<sequence>MCYLIAKRFEDKGCIAVKTRHGKALADFAKYLQNQVEGKSIQLVTISRPSAYGEYEPYEIVKDMETFQKKVLTM</sequence>
<evidence type="ECO:0000313" key="3">
    <source>
        <dbReference type="Proteomes" id="UP000285610"/>
    </source>
</evidence>
<name>A0A415SA61_MEDGN</name>
<comment type="caution">
    <text evidence="2">The sequence shown here is derived from an EMBL/GenBank/DDBJ whole genome shotgun (WGS) entry which is preliminary data.</text>
</comment>
<gene>
    <name evidence="2" type="ORF">DWZ50_07850</name>
    <name evidence="1" type="ORF">PNW85_06235</name>
</gene>
<dbReference type="InterPro" id="IPR046564">
    <property type="entry name" value="DUF6718"/>
</dbReference>
<evidence type="ECO:0000313" key="2">
    <source>
        <dbReference type="EMBL" id="RHM76956.1"/>
    </source>
</evidence>
<dbReference type="EMBL" id="QRQE01000016">
    <property type="protein sequence ID" value="RHM76956.1"/>
    <property type="molecule type" value="Genomic_DNA"/>
</dbReference>
<evidence type="ECO:0000313" key="1">
    <source>
        <dbReference type="EMBL" id="MDB8686270.1"/>
    </source>
</evidence>
<dbReference type="Proteomes" id="UP000285610">
    <property type="component" value="Unassembled WGS sequence"/>
</dbReference>
<proteinExistence type="predicted"/>
<dbReference type="Proteomes" id="UP001212160">
    <property type="component" value="Unassembled WGS sequence"/>
</dbReference>
<organism evidence="2 3">
    <name type="scientific">Mediterraneibacter gnavus</name>
    <name type="common">Ruminococcus gnavus</name>
    <dbReference type="NCBI Taxonomy" id="33038"/>
    <lineage>
        <taxon>Bacteria</taxon>
        <taxon>Bacillati</taxon>
        <taxon>Bacillota</taxon>
        <taxon>Clostridia</taxon>
        <taxon>Lachnospirales</taxon>
        <taxon>Lachnospiraceae</taxon>
        <taxon>Mediterraneibacter</taxon>
    </lineage>
</organism>
<reference evidence="1" key="2">
    <citation type="submission" date="2023-01" db="EMBL/GenBank/DDBJ databases">
        <title>Human gut microbiome strain richness.</title>
        <authorList>
            <person name="Chen-Liaw A."/>
        </authorList>
    </citation>
    <scope>NUCLEOTIDE SEQUENCE</scope>
    <source>
        <strain evidence="1">RTP21484st1_H11_RTP21484_190118</strain>
    </source>
</reference>